<keyword evidence="2" id="KW-1133">Transmembrane helix</keyword>
<comment type="similarity">
    <text evidence="1">Belongs to the protein kinase superfamily. ADCK protein kinase family.</text>
</comment>
<evidence type="ECO:0000256" key="2">
    <source>
        <dbReference type="SAM" id="Phobius"/>
    </source>
</evidence>
<feature type="transmembrane region" description="Helical" evidence="2">
    <location>
        <begin position="6"/>
        <end position="30"/>
    </location>
</feature>
<keyword evidence="5" id="KW-1185">Reference proteome</keyword>
<dbReference type="RefSeq" id="WP_106246384.1">
    <property type="nucleotide sequence ID" value="NZ_PVZC01000004.1"/>
</dbReference>
<gene>
    <name evidence="4" type="ORF">CLV72_104429</name>
</gene>
<keyword evidence="2" id="KW-0472">Membrane</keyword>
<organism evidence="4 5">
    <name type="scientific">Allonocardiopsis opalescens</name>
    <dbReference type="NCBI Taxonomy" id="1144618"/>
    <lineage>
        <taxon>Bacteria</taxon>
        <taxon>Bacillati</taxon>
        <taxon>Actinomycetota</taxon>
        <taxon>Actinomycetes</taxon>
        <taxon>Streptosporangiales</taxon>
        <taxon>Allonocardiopsis</taxon>
    </lineage>
</organism>
<name>A0A2T0Q513_9ACTN</name>
<feature type="transmembrane region" description="Helical" evidence="2">
    <location>
        <begin position="68"/>
        <end position="92"/>
    </location>
</feature>
<dbReference type="PANTHER" id="PTHR10566">
    <property type="entry name" value="CHAPERONE-ACTIVITY OF BC1 COMPLEX CABC1 -RELATED"/>
    <property type="match status" value="1"/>
</dbReference>
<dbReference type="SUPFAM" id="SSF56112">
    <property type="entry name" value="Protein kinase-like (PK-like)"/>
    <property type="match status" value="1"/>
</dbReference>
<dbReference type="InterPro" id="IPR011009">
    <property type="entry name" value="Kinase-like_dom_sf"/>
</dbReference>
<evidence type="ECO:0000313" key="4">
    <source>
        <dbReference type="EMBL" id="PRX98849.1"/>
    </source>
</evidence>
<sequence length="648" mass="69918">MGLLENVYVAAAGMVTVMVLAWIAGLLLGLRISLPRAVLAGLFGMATGGVLAQALWPPGEVPAEIDWPYGTIVTGTTVLGAMAFLVAAEVLVPRGTRLRPVARVRGLGAMAGRTRRYLQILHIVFRHGLGPYLWGRRDPSDLAQGRRRLARSLGRALERGGVTFVKLGQVLATRRDLLSPVFIEELGRLHHQVTPVPWEQLEPLVAEELGAPVEEFFAEFDRAPLASASIAQVYRARLRTGEQVVVKVQRPGIGPVVRRDLDIVRRLAGTLHRRTGWGPALGVLDLAEGFAEALLEELDFRTEAANMAAVAAAASGRVRVPRVHDDLCTARVLVMERLDGTPLSDERAVRDLTGEARAELATTLLDFVLDQVLLHGVFHADPHPGNIFVLADGRPGLLDYGSVGRLDAALRAALQRVLLAVDRGDPTGLTDGLLDLSPLPDEVDERRLRRALGQFMVRYLNGGAGADVKMFTDLLLLVSRHGLAMPPEIAAVLRALATLEGALSLLAPGFDLVAEARRFAAERVGGQVGPAALRQTATEELVNLLPTLRRLPRRWDRISAALESGRLSVAVRPLADEDDRRFLAGLVNQSLLTLIAIAAGVSGVLLLGTTGGPALAPDLTLFQAMGYNLMVVGCLLVLRVLLVIYRRR</sequence>
<dbReference type="CDD" id="cd05121">
    <property type="entry name" value="ABC1_ADCK3-like"/>
    <property type="match status" value="1"/>
</dbReference>
<dbReference type="Proteomes" id="UP000237846">
    <property type="component" value="Unassembled WGS sequence"/>
</dbReference>
<dbReference type="PANTHER" id="PTHR10566:SF113">
    <property type="entry name" value="PROTEIN ACTIVITY OF BC1 COMPLEX KINASE 7, CHLOROPLASTIC"/>
    <property type="match status" value="1"/>
</dbReference>
<dbReference type="OrthoDB" id="9795390at2"/>
<protein>
    <submittedName>
        <fullName evidence="4">Ubiquinone biosynthesis protein</fullName>
    </submittedName>
</protein>
<keyword evidence="2" id="KW-0812">Transmembrane</keyword>
<dbReference type="EMBL" id="PVZC01000004">
    <property type="protein sequence ID" value="PRX98849.1"/>
    <property type="molecule type" value="Genomic_DNA"/>
</dbReference>
<dbReference type="Pfam" id="PF03109">
    <property type="entry name" value="ABC1"/>
    <property type="match status" value="1"/>
</dbReference>
<evidence type="ECO:0000256" key="1">
    <source>
        <dbReference type="ARBA" id="ARBA00009670"/>
    </source>
</evidence>
<dbReference type="InterPro" id="IPR050154">
    <property type="entry name" value="UbiB_kinase"/>
</dbReference>
<feature type="transmembrane region" description="Helical" evidence="2">
    <location>
        <begin position="582"/>
        <end position="607"/>
    </location>
</feature>
<comment type="caution">
    <text evidence="4">The sequence shown here is derived from an EMBL/GenBank/DDBJ whole genome shotgun (WGS) entry which is preliminary data.</text>
</comment>
<feature type="domain" description="ABC1 atypical kinase-like" evidence="3">
    <location>
        <begin position="188"/>
        <end position="426"/>
    </location>
</feature>
<feature type="transmembrane region" description="Helical" evidence="2">
    <location>
        <begin position="37"/>
        <end position="56"/>
    </location>
</feature>
<dbReference type="InterPro" id="IPR004147">
    <property type="entry name" value="ABC1_dom"/>
</dbReference>
<accession>A0A2T0Q513</accession>
<keyword evidence="4" id="KW-0830">Ubiquinone</keyword>
<proteinExistence type="inferred from homology"/>
<reference evidence="4 5" key="1">
    <citation type="submission" date="2018-03" db="EMBL/GenBank/DDBJ databases">
        <title>Genomic Encyclopedia of Archaeal and Bacterial Type Strains, Phase II (KMG-II): from individual species to whole genera.</title>
        <authorList>
            <person name="Goeker M."/>
        </authorList>
    </citation>
    <scope>NUCLEOTIDE SEQUENCE [LARGE SCALE GENOMIC DNA]</scope>
    <source>
        <strain evidence="4 5">DSM 45601</strain>
    </source>
</reference>
<evidence type="ECO:0000259" key="3">
    <source>
        <dbReference type="Pfam" id="PF03109"/>
    </source>
</evidence>
<evidence type="ECO:0000313" key="5">
    <source>
        <dbReference type="Proteomes" id="UP000237846"/>
    </source>
</evidence>
<feature type="transmembrane region" description="Helical" evidence="2">
    <location>
        <begin position="627"/>
        <end position="645"/>
    </location>
</feature>
<dbReference type="AlphaFoldDB" id="A0A2T0Q513"/>